<evidence type="ECO:0008006" key="4">
    <source>
        <dbReference type="Google" id="ProtNLM"/>
    </source>
</evidence>
<dbReference type="EMBL" id="MFAF01000080">
    <property type="protein sequence ID" value="OGD75232.1"/>
    <property type="molecule type" value="Genomic_DNA"/>
</dbReference>
<evidence type="ECO:0000313" key="3">
    <source>
        <dbReference type="Proteomes" id="UP000177187"/>
    </source>
</evidence>
<organism evidence="2 3">
    <name type="scientific">Candidatus Coatesbacteria bacterium RBG_13_66_14</name>
    <dbReference type="NCBI Taxonomy" id="1817816"/>
    <lineage>
        <taxon>Bacteria</taxon>
        <taxon>Candidatus Coatesiibacteriota</taxon>
    </lineage>
</organism>
<evidence type="ECO:0000256" key="1">
    <source>
        <dbReference type="SAM" id="SignalP"/>
    </source>
</evidence>
<keyword evidence="1" id="KW-0732">Signal</keyword>
<proteinExistence type="predicted"/>
<reference evidence="2 3" key="1">
    <citation type="journal article" date="2016" name="Nat. Commun.">
        <title>Thousands of microbial genomes shed light on interconnected biogeochemical processes in an aquifer system.</title>
        <authorList>
            <person name="Anantharaman K."/>
            <person name="Brown C.T."/>
            <person name="Hug L.A."/>
            <person name="Sharon I."/>
            <person name="Castelle C.J."/>
            <person name="Probst A.J."/>
            <person name="Thomas B.C."/>
            <person name="Singh A."/>
            <person name="Wilkins M.J."/>
            <person name="Karaoz U."/>
            <person name="Brodie E.L."/>
            <person name="Williams K.H."/>
            <person name="Hubbard S.S."/>
            <person name="Banfield J.F."/>
        </authorList>
    </citation>
    <scope>NUCLEOTIDE SEQUENCE [LARGE SCALE GENOMIC DNA]</scope>
</reference>
<dbReference type="Proteomes" id="UP000177187">
    <property type="component" value="Unassembled WGS sequence"/>
</dbReference>
<accession>A0A1F5F6G5</accession>
<sequence length="328" mass="35983">MKKIILTALMLALIFSVAWANRITLSADSEGRIVVTDGDSGAIPVPPLGEHNTGEDGEGELLWDDGVMDEYWEDGYNRAVQFIAPVDCHLITGLVYQEDDGILYTPYYFAVYGDADGVPGEELGGVMAVGDAHNGWDEINLISVGIALTEGDVFYGAVIKNGGEFPYLCADTTEPIHGNFYNEPSQMEWVFDETSNLMLRVVVDDDVAGPYTENPNPAPGDSGVHGDVTLSFEIHDENHSVTRDSIIVMVAGQIVTDKCTISQASMDGSFLVTFKPEKEFIPGDVYVFWYAEDELGNGDDDTWYFTVDEFSDDSATEDTSWGVIKEKF</sequence>
<evidence type="ECO:0000313" key="2">
    <source>
        <dbReference type="EMBL" id="OGD75232.1"/>
    </source>
</evidence>
<comment type="caution">
    <text evidence="2">The sequence shown here is derived from an EMBL/GenBank/DDBJ whole genome shotgun (WGS) entry which is preliminary data.</text>
</comment>
<feature type="chain" id="PRO_5009518502" description="SbsA Ig-like domain-containing protein" evidence="1">
    <location>
        <begin position="21"/>
        <end position="328"/>
    </location>
</feature>
<dbReference type="AlphaFoldDB" id="A0A1F5F6G5"/>
<gene>
    <name evidence="2" type="ORF">A2Y64_04915</name>
</gene>
<name>A0A1F5F6G5_9BACT</name>
<protein>
    <recommendedName>
        <fullName evidence="4">SbsA Ig-like domain-containing protein</fullName>
    </recommendedName>
</protein>
<feature type="signal peptide" evidence="1">
    <location>
        <begin position="1"/>
        <end position="20"/>
    </location>
</feature>